<dbReference type="RefSeq" id="WP_268601385.1">
    <property type="nucleotide sequence ID" value="NZ_JAMDLV010000006.1"/>
</dbReference>
<dbReference type="Proteomes" id="UP001207626">
    <property type="component" value="Unassembled WGS sequence"/>
</dbReference>
<sequence length="105" mass="12367">MPNTTQERDWQADWEYTERCKHAETLCNWPIPMMHGPIESDAEKLAHWLQEYRKEKELNKSLIAELSNAIGWLVFAGQEEKARQISESARAHIVRFRGEDKQRGD</sequence>
<dbReference type="EMBL" id="JAMDLW010000023">
    <property type="protein sequence ID" value="MCY9521347.1"/>
    <property type="molecule type" value="Genomic_DNA"/>
</dbReference>
<protein>
    <submittedName>
        <fullName evidence="1">Uncharacterized protein</fullName>
    </submittedName>
</protein>
<organism evidence="1 2">
    <name type="scientific">Paenibacillus apiarius</name>
    <dbReference type="NCBI Taxonomy" id="46240"/>
    <lineage>
        <taxon>Bacteria</taxon>
        <taxon>Bacillati</taxon>
        <taxon>Bacillota</taxon>
        <taxon>Bacilli</taxon>
        <taxon>Bacillales</taxon>
        <taxon>Paenibacillaceae</taxon>
        <taxon>Paenibacillus</taxon>
    </lineage>
</organism>
<accession>A0ABT4DVG1</accession>
<keyword evidence="2" id="KW-1185">Reference proteome</keyword>
<gene>
    <name evidence="1" type="ORF">M5X09_17015</name>
</gene>
<reference evidence="1 2" key="1">
    <citation type="submission" date="2022-05" db="EMBL/GenBank/DDBJ databases">
        <title>Genome Sequencing of Bee-Associated Microbes.</title>
        <authorList>
            <person name="Dunlap C."/>
        </authorList>
    </citation>
    <scope>NUCLEOTIDE SEQUENCE [LARGE SCALE GENOMIC DNA]</scope>
    <source>
        <strain evidence="1 2">NRRL NRS-1438</strain>
    </source>
</reference>
<evidence type="ECO:0000313" key="1">
    <source>
        <dbReference type="EMBL" id="MCY9521347.1"/>
    </source>
</evidence>
<comment type="caution">
    <text evidence="1">The sequence shown here is derived from an EMBL/GenBank/DDBJ whole genome shotgun (WGS) entry which is preliminary data.</text>
</comment>
<evidence type="ECO:0000313" key="2">
    <source>
        <dbReference type="Proteomes" id="UP001207626"/>
    </source>
</evidence>
<proteinExistence type="predicted"/>
<name>A0ABT4DVG1_9BACL</name>